<proteinExistence type="predicted"/>
<dbReference type="SUPFAM" id="SSF56112">
    <property type="entry name" value="Protein kinase-like (PK-like)"/>
    <property type="match status" value="1"/>
</dbReference>
<evidence type="ECO:0000256" key="4">
    <source>
        <dbReference type="SAM" id="MobiDB-lite"/>
    </source>
</evidence>
<feature type="non-terminal residue" evidence="6">
    <location>
        <position position="559"/>
    </location>
</feature>
<comment type="caution">
    <text evidence="6">The sequence shown here is derived from an EMBL/GenBank/DDBJ whole genome shotgun (WGS) entry which is preliminary data.</text>
</comment>
<dbReference type="PANTHER" id="PTHR45647">
    <property type="entry name" value="OS02G0152300 PROTEIN"/>
    <property type="match status" value="1"/>
</dbReference>
<dbReference type="Pfam" id="PF07714">
    <property type="entry name" value="PK_Tyr_Ser-Thr"/>
    <property type="match status" value="1"/>
</dbReference>
<gene>
    <name evidence="6" type="ORF">OIU77_005520</name>
</gene>
<dbReference type="SUPFAM" id="SSF52402">
    <property type="entry name" value="Adenine nucleotide alpha hydrolases-like"/>
    <property type="match status" value="1"/>
</dbReference>
<evidence type="ECO:0000313" key="7">
    <source>
        <dbReference type="Proteomes" id="UP001141253"/>
    </source>
</evidence>
<dbReference type="EC" id="2.3.2.27" evidence="2"/>
<sequence>MATRNGEKKDNVAVAIDKDKTSQHALKWAVDQFLTRGQALMLLHIKQKAASIPTPCGNNFSINQVSDEVARAYSKQVDSQAKDLFLPFRCFCTRKEIKCNEVVLEEMDIAKGILEYVTTNAVEVLILGSSSKGGLVRKFRTGDVPEPETCLIHSDPTLKPSQSPNVPERSTYTLQGLQEDMEIKSPFTRRGGLARYEPVSDSDISFVSSGRPSTDRMFPAFHDVLETGMVPRLSNSSDYDYRSFGSSNSGNKSIDVGSQYNFSSTSEESGTSWSSSQNMDDMEAEMWRLRQELKQTMDMYSSACKEALTAKQKARELHRWKLEEQRRLEEARLAEEAALRLVAKEKAKCKAAIEAAEAAQRIAELELQKRLNAEMIARNESEEKKTALESISNSDLRYRKYTIEEIEAATNEFSNSLKIGEGGYGPVYRCYLDHTPVAIKVLRPDAAQGMSQFQQEVEVLSCIRHPNMVLLLGACPKYGCLVYEYMANGSLEDCLFRRGNSPPLSWQLRFRIAAEIGTGLLFLHQTKPEPLVQACPSISSQHSYSISHDINSWEHSVTL</sequence>
<evidence type="ECO:0000256" key="1">
    <source>
        <dbReference type="ARBA" id="ARBA00000900"/>
    </source>
</evidence>
<keyword evidence="3" id="KW-0833">Ubl conjugation pathway</keyword>
<reference evidence="6" key="2">
    <citation type="journal article" date="2023" name="Int. J. Mol. Sci.">
        <title>De Novo Assembly and Annotation of 11 Diverse Shrub Willow (Salix) Genomes Reveals Novel Gene Organization in Sex-Linked Regions.</title>
        <authorList>
            <person name="Hyden B."/>
            <person name="Feng K."/>
            <person name="Yates T.B."/>
            <person name="Jawdy S."/>
            <person name="Cereghino C."/>
            <person name="Smart L.B."/>
            <person name="Muchero W."/>
        </authorList>
    </citation>
    <scope>NUCLEOTIDE SEQUENCE</scope>
    <source>
        <tissue evidence="6">Shoot tip</tissue>
    </source>
</reference>
<comment type="catalytic activity">
    <reaction evidence="1">
        <text>S-ubiquitinyl-[E2 ubiquitin-conjugating enzyme]-L-cysteine + [acceptor protein]-L-lysine = [E2 ubiquitin-conjugating enzyme]-L-cysteine + N(6)-ubiquitinyl-[acceptor protein]-L-lysine.</text>
        <dbReference type="EC" id="2.3.2.27"/>
    </reaction>
</comment>
<dbReference type="PANTHER" id="PTHR45647:SF132">
    <property type="entry name" value="KINASE WITH ADENINE NUCLEOTIDE ALPHA HYDROLASES-LIKE DOMAIN-CONTAINING PROTEIN"/>
    <property type="match status" value="1"/>
</dbReference>
<feature type="region of interest" description="Disordered" evidence="4">
    <location>
        <begin position="258"/>
        <end position="279"/>
    </location>
</feature>
<dbReference type="InterPro" id="IPR011009">
    <property type="entry name" value="Kinase-like_dom_sf"/>
</dbReference>
<name>A0ABQ9APU9_9ROSI</name>
<dbReference type="InterPro" id="IPR014729">
    <property type="entry name" value="Rossmann-like_a/b/a_fold"/>
</dbReference>
<evidence type="ECO:0000313" key="6">
    <source>
        <dbReference type="EMBL" id="KAJ6354934.1"/>
    </source>
</evidence>
<dbReference type="InterPro" id="IPR001245">
    <property type="entry name" value="Ser-Thr/Tyr_kinase_cat_dom"/>
</dbReference>
<dbReference type="InterPro" id="IPR006016">
    <property type="entry name" value="UspA"/>
</dbReference>
<evidence type="ECO:0000256" key="3">
    <source>
        <dbReference type="ARBA" id="ARBA00022786"/>
    </source>
</evidence>
<protein>
    <recommendedName>
        <fullName evidence="2">RING-type E3 ubiquitin transferase</fullName>
        <ecNumber evidence="2">2.3.2.27</ecNumber>
    </recommendedName>
</protein>
<accession>A0ABQ9APU9</accession>
<organism evidence="6 7">
    <name type="scientific">Salix suchowensis</name>
    <dbReference type="NCBI Taxonomy" id="1278906"/>
    <lineage>
        <taxon>Eukaryota</taxon>
        <taxon>Viridiplantae</taxon>
        <taxon>Streptophyta</taxon>
        <taxon>Embryophyta</taxon>
        <taxon>Tracheophyta</taxon>
        <taxon>Spermatophyta</taxon>
        <taxon>Magnoliopsida</taxon>
        <taxon>eudicotyledons</taxon>
        <taxon>Gunneridae</taxon>
        <taxon>Pentapetalae</taxon>
        <taxon>rosids</taxon>
        <taxon>fabids</taxon>
        <taxon>Malpighiales</taxon>
        <taxon>Salicaceae</taxon>
        <taxon>Saliceae</taxon>
        <taxon>Salix</taxon>
    </lineage>
</organism>
<keyword evidence="7" id="KW-1185">Reference proteome</keyword>
<dbReference type="Gene3D" id="1.10.510.10">
    <property type="entry name" value="Transferase(Phosphotransferase) domain 1"/>
    <property type="match status" value="1"/>
</dbReference>
<dbReference type="InterPro" id="IPR051348">
    <property type="entry name" value="U-box_ubiquitin_ligases"/>
</dbReference>
<feature type="compositionally biased region" description="Low complexity" evidence="4">
    <location>
        <begin position="263"/>
        <end position="276"/>
    </location>
</feature>
<dbReference type="CDD" id="cd01989">
    <property type="entry name" value="USP_STK_Ubox_N"/>
    <property type="match status" value="1"/>
</dbReference>
<evidence type="ECO:0000259" key="5">
    <source>
        <dbReference type="PROSITE" id="PS50011"/>
    </source>
</evidence>
<dbReference type="InterPro" id="IPR000719">
    <property type="entry name" value="Prot_kinase_dom"/>
</dbReference>
<feature type="domain" description="Protein kinase" evidence="5">
    <location>
        <begin position="413"/>
        <end position="559"/>
    </location>
</feature>
<dbReference type="Pfam" id="PF00582">
    <property type="entry name" value="Usp"/>
    <property type="match status" value="1"/>
</dbReference>
<evidence type="ECO:0000256" key="2">
    <source>
        <dbReference type="ARBA" id="ARBA00012483"/>
    </source>
</evidence>
<dbReference type="EMBL" id="JAPFFI010000017">
    <property type="protein sequence ID" value="KAJ6354934.1"/>
    <property type="molecule type" value="Genomic_DNA"/>
</dbReference>
<reference evidence="6" key="1">
    <citation type="submission" date="2022-10" db="EMBL/GenBank/DDBJ databases">
        <authorList>
            <person name="Hyden B.L."/>
            <person name="Feng K."/>
            <person name="Yates T."/>
            <person name="Jawdy S."/>
            <person name="Smart L.B."/>
            <person name="Muchero W."/>
        </authorList>
    </citation>
    <scope>NUCLEOTIDE SEQUENCE</scope>
    <source>
        <tissue evidence="6">Shoot tip</tissue>
    </source>
</reference>
<dbReference type="Gene3D" id="3.40.50.620">
    <property type="entry name" value="HUPs"/>
    <property type="match status" value="1"/>
</dbReference>
<dbReference type="Proteomes" id="UP001141253">
    <property type="component" value="Chromosome 18"/>
</dbReference>
<dbReference type="PROSITE" id="PS50011">
    <property type="entry name" value="PROTEIN_KINASE_DOM"/>
    <property type="match status" value="1"/>
</dbReference>